<keyword evidence="3" id="KW-1185">Reference proteome</keyword>
<evidence type="ECO:0000313" key="2">
    <source>
        <dbReference type="EMBL" id="QIW81306.1"/>
    </source>
</evidence>
<dbReference type="KEGG" id="bteq:G4P54_16715"/>
<proteinExistence type="predicted"/>
<dbReference type="EMBL" id="CP048852">
    <property type="protein sequence ID" value="QIW81306.1"/>
    <property type="molecule type" value="Genomic_DNA"/>
</dbReference>
<name>A0A6H0WPS8_9BACI</name>
<evidence type="ECO:0000259" key="1">
    <source>
        <dbReference type="Pfam" id="PF18863"/>
    </source>
</evidence>
<organism evidence="2 3">
    <name type="scientific">Bacillus tequilensis</name>
    <dbReference type="NCBI Taxonomy" id="227866"/>
    <lineage>
        <taxon>Bacteria</taxon>
        <taxon>Bacillati</taxon>
        <taxon>Bacillota</taxon>
        <taxon>Bacilli</taxon>
        <taxon>Bacillales</taxon>
        <taxon>Bacillaceae</taxon>
        <taxon>Bacillus</taxon>
    </lineage>
</organism>
<dbReference type="Proteomes" id="UP000501914">
    <property type="component" value="Chromosome"/>
</dbReference>
<sequence>MNLYTERHGLRKPITRTSEISKEVYALLLNVCQKYYKNLTHIFKLQQHCSFVGQGYIEFNRSQFENRMAIKIPNILRDEYGHIAAPQDNDDYDQYSLIDLIEYVAENIKDISEGWNNDRYKNYWDIRCLDTTNVFDDYRNEINEIFQESGLLFTLTRGKLIERIVENSPLSPEIETQVQQIAEYGTRELMKDAIALYKTPNPAARQDSVEKIWDAFERMKTYYTNLDKRDSANKVVNDMSNGQLEFSAIFDAEFRALTDIGNSFRIRHHETSKIDITDNRHYDYFFNRCLSLIALAIQYLK</sequence>
<evidence type="ECO:0000313" key="3">
    <source>
        <dbReference type="Proteomes" id="UP000501914"/>
    </source>
</evidence>
<feature type="domain" description="HEPN AbiJ-N-terminal" evidence="1">
    <location>
        <begin position="3"/>
        <end position="166"/>
    </location>
</feature>
<gene>
    <name evidence="2" type="ORF">G4P54_16715</name>
</gene>
<reference evidence="2 3" key="1">
    <citation type="submission" date="2020-02" db="EMBL/GenBank/DDBJ databases">
        <title>Genome sequencing, annotation and comparative genomic analysis of Bacillus tequilensis EA-CB0015, an effective biological control agent against Pseudocercospora fijiensis in banana plants.</title>
        <authorList>
            <person name="Cuellar-Gaviria T.Z."/>
            <person name="Ju K.-S."/>
            <person name="Villegas-Escobar V."/>
        </authorList>
    </citation>
    <scope>NUCLEOTIDE SEQUENCE [LARGE SCALE GENOMIC DNA]</scope>
    <source>
        <strain evidence="2 3">EA-CB0015</strain>
    </source>
</reference>
<dbReference type="AlphaFoldDB" id="A0A6H0WPS8"/>
<accession>A0A6H0WPS8</accession>
<protein>
    <recommendedName>
        <fullName evidence="1">HEPN AbiJ-N-terminal domain-containing protein</fullName>
    </recommendedName>
</protein>
<dbReference type="Pfam" id="PF18863">
    <property type="entry name" value="AbiJ_NTD4"/>
    <property type="match status" value="1"/>
</dbReference>
<dbReference type="InterPro" id="IPR049503">
    <property type="entry name" value="AbiJ_NTD4"/>
</dbReference>
<dbReference type="RefSeq" id="WP_167873291.1">
    <property type="nucleotide sequence ID" value="NZ_CP048852.1"/>
</dbReference>